<dbReference type="OrthoDB" id="10431871at2759"/>
<dbReference type="HOGENOM" id="CLU_3129861_0_0_1"/>
<sequence>ANSSCAWLKATGIGATACACHGCFIPHSVVDFQKGERCTFAKFRRVLFLY</sequence>
<proteinExistence type="predicted"/>
<protein>
    <submittedName>
        <fullName evidence="1">Uncharacterized protein</fullName>
    </submittedName>
</protein>
<reference evidence="1 2" key="1">
    <citation type="submission" date="2014-04" db="EMBL/GenBank/DDBJ databases">
        <authorList>
            <consortium name="DOE Joint Genome Institute"/>
            <person name="Kuo A."/>
            <person name="Kohler A."/>
            <person name="Jargeat P."/>
            <person name="Nagy L.G."/>
            <person name="Floudas D."/>
            <person name="Copeland A."/>
            <person name="Barry K.W."/>
            <person name="Cichocki N."/>
            <person name="Veneault-Fourrey C."/>
            <person name="LaButti K."/>
            <person name="Lindquist E.A."/>
            <person name="Lipzen A."/>
            <person name="Lundell T."/>
            <person name="Morin E."/>
            <person name="Murat C."/>
            <person name="Sun H."/>
            <person name="Tunlid A."/>
            <person name="Henrissat B."/>
            <person name="Grigoriev I.V."/>
            <person name="Hibbett D.S."/>
            <person name="Martin F."/>
            <person name="Nordberg H.P."/>
            <person name="Cantor M.N."/>
            <person name="Hua S.X."/>
        </authorList>
    </citation>
    <scope>NUCLEOTIDE SEQUENCE [LARGE SCALE GENOMIC DNA]</scope>
    <source>
        <strain evidence="1 2">Ve08.2h10</strain>
    </source>
</reference>
<dbReference type="AlphaFoldDB" id="A0A0D0DQL1"/>
<reference evidence="2" key="2">
    <citation type="submission" date="2015-01" db="EMBL/GenBank/DDBJ databases">
        <title>Evolutionary Origins and Diversification of the Mycorrhizal Mutualists.</title>
        <authorList>
            <consortium name="DOE Joint Genome Institute"/>
            <consortium name="Mycorrhizal Genomics Consortium"/>
            <person name="Kohler A."/>
            <person name="Kuo A."/>
            <person name="Nagy L.G."/>
            <person name="Floudas D."/>
            <person name="Copeland A."/>
            <person name="Barry K.W."/>
            <person name="Cichocki N."/>
            <person name="Veneault-Fourrey C."/>
            <person name="LaButti K."/>
            <person name="Lindquist E.A."/>
            <person name="Lipzen A."/>
            <person name="Lundell T."/>
            <person name="Morin E."/>
            <person name="Murat C."/>
            <person name="Riley R."/>
            <person name="Ohm R."/>
            <person name="Sun H."/>
            <person name="Tunlid A."/>
            <person name="Henrissat B."/>
            <person name="Grigoriev I.V."/>
            <person name="Hibbett D.S."/>
            <person name="Martin F."/>
        </authorList>
    </citation>
    <scope>NUCLEOTIDE SEQUENCE [LARGE SCALE GENOMIC DNA]</scope>
    <source>
        <strain evidence="2">Ve08.2h10</strain>
    </source>
</reference>
<feature type="non-terminal residue" evidence="1">
    <location>
        <position position="1"/>
    </location>
</feature>
<dbReference type="EMBL" id="KN825747">
    <property type="protein sequence ID" value="KIK81695.1"/>
    <property type="molecule type" value="Genomic_DNA"/>
</dbReference>
<accession>A0A0D0DQL1</accession>
<dbReference type="Proteomes" id="UP000054538">
    <property type="component" value="Unassembled WGS sequence"/>
</dbReference>
<dbReference type="InParanoid" id="A0A0D0DQL1"/>
<name>A0A0D0DQL1_9AGAM</name>
<evidence type="ECO:0000313" key="2">
    <source>
        <dbReference type="Proteomes" id="UP000054538"/>
    </source>
</evidence>
<keyword evidence="2" id="KW-1185">Reference proteome</keyword>
<gene>
    <name evidence="1" type="ORF">PAXRUDRAFT_155444</name>
</gene>
<evidence type="ECO:0000313" key="1">
    <source>
        <dbReference type="EMBL" id="KIK81695.1"/>
    </source>
</evidence>
<organism evidence="1 2">
    <name type="scientific">Paxillus rubicundulus Ve08.2h10</name>
    <dbReference type="NCBI Taxonomy" id="930991"/>
    <lineage>
        <taxon>Eukaryota</taxon>
        <taxon>Fungi</taxon>
        <taxon>Dikarya</taxon>
        <taxon>Basidiomycota</taxon>
        <taxon>Agaricomycotina</taxon>
        <taxon>Agaricomycetes</taxon>
        <taxon>Agaricomycetidae</taxon>
        <taxon>Boletales</taxon>
        <taxon>Paxilineae</taxon>
        <taxon>Paxillaceae</taxon>
        <taxon>Paxillus</taxon>
    </lineage>
</organism>